<feature type="compositionally biased region" description="Pro residues" evidence="1">
    <location>
        <begin position="264"/>
        <end position="273"/>
    </location>
</feature>
<organism evidence="2 3">
    <name type="scientific">Vitrella brassicaformis (strain CCMP3155)</name>
    <dbReference type="NCBI Taxonomy" id="1169540"/>
    <lineage>
        <taxon>Eukaryota</taxon>
        <taxon>Sar</taxon>
        <taxon>Alveolata</taxon>
        <taxon>Colpodellida</taxon>
        <taxon>Vitrellaceae</taxon>
        <taxon>Vitrella</taxon>
    </lineage>
</organism>
<dbReference type="EMBL" id="CDMY01000510">
    <property type="protein sequence ID" value="CEM19231.1"/>
    <property type="molecule type" value="Genomic_DNA"/>
</dbReference>
<proteinExistence type="predicted"/>
<feature type="compositionally biased region" description="Basic and acidic residues" evidence="1">
    <location>
        <begin position="23"/>
        <end position="33"/>
    </location>
</feature>
<feature type="compositionally biased region" description="Basic and acidic residues" evidence="1">
    <location>
        <begin position="316"/>
        <end position="333"/>
    </location>
</feature>
<protein>
    <submittedName>
        <fullName evidence="2">Uncharacterized protein</fullName>
    </submittedName>
</protein>
<evidence type="ECO:0000313" key="3">
    <source>
        <dbReference type="Proteomes" id="UP000041254"/>
    </source>
</evidence>
<accession>A0A0G4FWJ8</accession>
<dbReference type="Proteomes" id="UP000041254">
    <property type="component" value="Unassembled WGS sequence"/>
</dbReference>
<feature type="region of interest" description="Disordered" evidence="1">
    <location>
        <begin position="1"/>
        <end position="97"/>
    </location>
</feature>
<dbReference type="InParanoid" id="A0A0G4FWJ8"/>
<evidence type="ECO:0000256" key="1">
    <source>
        <dbReference type="SAM" id="MobiDB-lite"/>
    </source>
</evidence>
<sequence>MSRLRRRDSGMGDGDDEGWPAGVRDDRRGERGESSGAGGRGGRSSAAQSSEGVAMHSATHAAHHTHQHAMRAHESHSSRQHRAPRGAHDGGGGAGEGARAELAKKVNALFAWAFEAVVVENVLCHKEWAEEVYGELMAAVITGGHEASRGGPSVLRAQRTVFADGSNRAPRNHPPGPLQPSRGSRPLRSPPSPPRSPEAIEEMDLDPHPPPGDHVNGQQGDGHRPRERGAVAGDEQGGQRGEQAGDDDDQQQQPPGGHEEDHPMSPPTPPPNSPEAMDMNIDPPSPGQEGAGQDDHDAADGEQQQQQHQLMDEVDELPHNGFEDHRDADKDSGGGEAAESPDDKNGGQPDMDPHNDGVDGEGGEGQEAGRGGGGLA</sequence>
<reference evidence="2 3" key="1">
    <citation type="submission" date="2014-11" db="EMBL/GenBank/DDBJ databases">
        <authorList>
            <person name="Zhu J."/>
            <person name="Qi W."/>
            <person name="Song R."/>
        </authorList>
    </citation>
    <scope>NUCLEOTIDE SEQUENCE [LARGE SCALE GENOMIC DNA]</scope>
</reference>
<keyword evidence="3" id="KW-1185">Reference proteome</keyword>
<feature type="compositionally biased region" description="Basic and acidic residues" evidence="1">
    <location>
        <begin position="341"/>
        <end position="357"/>
    </location>
</feature>
<dbReference type="AlphaFoldDB" id="A0A0G4FWJ8"/>
<feature type="compositionally biased region" description="Basic residues" evidence="1">
    <location>
        <begin position="61"/>
        <end position="70"/>
    </location>
</feature>
<feature type="compositionally biased region" description="Low complexity" evidence="1">
    <location>
        <begin position="43"/>
        <end position="60"/>
    </location>
</feature>
<gene>
    <name evidence="2" type="ORF">Vbra_16325</name>
</gene>
<dbReference type="VEuPathDB" id="CryptoDB:Vbra_16325"/>
<feature type="region of interest" description="Disordered" evidence="1">
    <location>
        <begin position="165"/>
        <end position="376"/>
    </location>
</feature>
<feature type="compositionally biased region" description="Gly residues" evidence="1">
    <location>
        <begin position="365"/>
        <end position="376"/>
    </location>
</feature>
<name>A0A0G4FWJ8_VITBC</name>
<evidence type="ECO:0000313" key="2">
    <source>
        <dbReference type="EMBL" id="CEM19231.1"/>
    </source>
</evidence>